<accession>A0A844DCI3</accession>
<evidence type="ECO:0000259" key="3">
    <source>
        <dbReference type="Pfam" id="PF00144"/>
    </source>
</evidence>
<dbReference type="Proteomes" id="UP000439986">
    <property type="component" value="Unassembled WGS sequence"/>
</dbReference>
<feature type="chain" id="PRO_5032511453" evidence="2">
    <location>
        <begin position="20"/>
        <end position="476"/>
    </location>
</feature>
<dbReference type="Gene3D" id="3.40.710.10">
    <property type="entry name" value="DD-peptidase/beta-lactamase superfamily"/>
    <property type="match status" value="1"/>
</dbReference>
<evidence type="ECO:0000256" key="2">
    <source>
        <dbReference type="SAM" id="SignalP"/>
    </source>
</evidence>
<sequence>MLRTLLAAASLTLALHAAAQTPTADADRYLTAQMQRLRIPGLSVAVVKDGQIVLARNYGAASVEFGVPVADDTVFSINSITKAFTGVAAMKQVELGRLDLSAPVGQYLADLPPAWRAVTIRQLLSHMSGLPDITRAPTVETDEEAAWRWLREQNILFKPGERFHYCQTNYMLIQRVVNQLEGRAPNAPLAEEQLRIAGMNHTAYGDAYTVIPKRAPTYRWQWTGAKVQGYPAPSSTDASTLTAVSERFLPFRRAAAGMNSSASDMAHWLIALQQHKLLNDTSLAAMWRPVAFNDGSMGQWAMGWQVLQRGSHRAVGMTGGGRAGFFLYPEDGVGVIILTNLTGSFPEDLIDKLASLYIPQLPLAGVPGLRIALEERGFGQIASAAADIERQYPDQPWQENELNDWGYRLLSTGRAADALAVLRFTAERFPRSANAQDSLGEAWLVNGERAAARQAYQRVLELHPGDANALKRLESL</sequence>
<dbReference type="InterPro" id="IPR019734">
    <property type="entry name" value="TPR_rpt"/>
</dbReference>
<keyword evidence="4" id="KW-0378">Hydrolase</keyword>
<dbReference type="SUPFAM" id="SSF56601">
    <property type="entry name" value="beta-lactamase/transpeptidase-like"/>
    <property type="match status" value="1"/>
</dbReference>
<dbReference type="GO" id="GO:0016787">
    <property type="term" value="F:hydrolase activity"/>
    <property type="evidence" value="ECO:0007669"/>
    <property type="project" value="UniProtKB-KW"/>
</dbReference>
<reference evidence="4 5" key="1">
    <citation type="submission" date="2019-11" db="EMBL/GenBank/DDBJ databases">
        <title>Novel species isolated from a subtropical stream in China.</title>
        <authorList>
            <person name="Lu H."/>
        </authorList>
    </citation>
    <scope>NUCLEOTIDE SEQUENCE [LARGE SCALE GENOMIC DNA]</scope>
    <source>
        <strain evidence="4 5">FT26W</strain>
    </source>
</reference>
<feature type="signal peptide" evidence="2">
    <location>
        <begin position="1"/>
        <end position="19"/>
    </location>
</feature>
<keyword evidence="2" id="KW-0732">Signal</keyword>
<dbReference type="AlphaFoldDB" id="A0A844DCI3"/>
<dbReference type="InterPro" id="IPR012338">
    <property type="entry name" value="Beta-lactam/transpept-like"/>
</dbReference>
<evidence type="ECO:0000256" key="1">
    <source>
        <dbReference type="PROSITE-ProRule" id="PRU00339"/>
    </source>
</evidence>
<dbReference type="Gene3D" id="1.25.40.10">
    <property type="entry name" value="Tetratricopeptide repeat domain"/>
    <property type="match status" value="1"/>
</dbReference>
<dbReference type="InterPro" id="IPR050789">
    <property type="entry name" value="Diverse_Enzym_Activities"/>
</dbReference>
<dbReference type="InterPro" id="IPR011990">
    <property type="entry name" value="TPR-like_helical_dom_sf"/>
</dbReference>
<feature type="domain" description="Beta-lactamase-related" evidence="3">
    <location>
        <begin position="27"/>
        <end position="351"/>
    </location>
</feature>
<dbReference type="SUPFAM" id="SSF48452">
    <property type="entry name" value="TPR-like"/>
    <property type="match status" value="1"/>
</dbReference>
<dbReference type="PANTHER" id="PTHR43283">
    <property type="entry name" value="BETA-LACTAMASE-RELATED"/>
    <property type="match status" value="1"/>
</dbReference>
<feature type="repeat" description="TPR" evidence="1">
    <location>
        <begin position="433"/>
        <end position="466"/>
    </location>
</feature>
<keyword evidence="5" id="KW-1185">Reference proteome</keyword>
<organism evidence="4 5">
    <name type="scientific">Duganella aquatilis</name>
    <dbReference type="NCBI Taxonomy" id="2666082"/>
    <lineage>
        <taxon>Bacteria</taxon>
        <taxon>Pseudomonadati</taxon>
        <taxon>Pseudomonadota</taxon>
        <taxon>Betaproteobacteria</taxon>
        <taxon>Burkholderiales</taxon>
        <taxon>Oxalobacteraceae</taxon>
        <taxon>Telluria group</taxon>
        <taxon>Duganella</taxon>
    </lineage>
</organism>
<name>A0A844DCI3_9BURK</name>
<protein>
    <submittedName>
        <fullName evidence="4">Serine hydrolase</fullName>
    </submittedName>
</protein>
<dbReference type="PROSITE" id="PS50005">
    <property type="entry name" value="TPR"/>
    <property type="match status" value="1"/>
</dbReference>
<dbReference type="InterPro" id="IPR001466">
    <property type="entry name" value="Beta-lactam-related"/>
</dbReference>
<keyword evidence="1" id="KW-0802">TPR repeat</keyword>
<dbReference type="PANTHER" id="PTHR43283:SF18">
    <property type="match status" value="1"/>
</dbReference>
<comment type="caution">
    <text evidence="4">The sequence shown here is derived from an EMBL/GenBank/DDBJ whole genome shotgun (WGS) entry which is preliminary data.</text>
</comment>
<proteinExistence type="predicted"/>
<dbReference type="Pfam" id="PF00144">
    <property type="entry name" value="Beta-lactamase"/>
    <property type="match status" value="1"/>
</dbReference>
<evidence type="ECO:0000313" key="5">
    <source>
        <dbReference type="Proteomes" id="UP000439986"/>
    </source>
</evidence>
<dbReference type="EMBL" id="WKJL01000014">
    <property type="protein sequence ID" value="MRW86146.1"/>
    <property type="molecule type" value="Genomic_DNA"/>
</dbReference>
<gene>
    <name evidence="4" type="ORF">GJ698_18910</name>
</gene>
<evidence type="ECO:0000313" key="4">
    <source>
        <dbReference type="EMBL" id="MRW86146.1"/>
    </source>
</evidence>